<sequence length="107" mass="12343">MSTDEFLAGLNMEQLQYCHQRCAELMNAKRQETMVPVWRVGTIDVNLRWFQSDEYPAAADYMHAEAMKLAAAPSRYRRSMEIGLYADRLRQSEFDEMFKGGVVRGGV</sequence>
<proteinExistence type="predicted"/>
<gene>
    <name evidence="1" type="ORF">CEW87_03990</name>
</gene>
<protein>
    <submittedName>
        <fullName evidence="1">Uncharacterized protein</fullName>
    </submittedName>
</protein>
<dbReference type="OrthoDB" id="9907339at2"/>
<accession>A0A2U8GYR9</accession>
<name>A0A2U8GYR9_9RHOO</name>
<evidence type="ECO:0000313" key="2">
    <source>
        <dbReference type="Proteomes" id="UP000244902"/>
    </source>
</evidence>
<evidence type="ECO:0000313" key="1">
    <source>
        <dbReference type="EMBL" id="AWI78594.1"/>
    </source>
</evidence>
<dbReference type="Proteomes" id="UP000244902">
    <property type="component" value="Chromosome"/>
</dbReference>
<dbReference type="AlphaFoldDB" id="A0A2U8GYR9"/>
<reference evidence="1 2" key="1">
    <citation type="submission" date="2017-06" db="EMBL/GenBank/DDBJ databases">
        <title>Azoarcus sp. TSNA42 complete genome sequence.</title>
        <authorList>
            <person name="Woo J.-H."/>
            <person name="Kim H.-S."/>
        </authorList>
    </citation>
    <scope>NUCLEOTIDE SEQUENCE [LARGE SCALE GENOMIC DNA]</scope>
    <source>
        <strain evidence="1 2">TSNA42</strain>
    </source>
</reference>
<dbReference type="RefSeq" id="WP_108971554.1">
    <property type="nucleotide sequence ID" value="NZ_CP022188.1"/>
</dbReference>
<dbReference type="EMBL" id="CP022188">
    <property type="protein sequence ID" value="AWI78594.1"/>
    <property type="molecule type" value="Genomic_DNA"/>
</dbReference>
<organism evidence="1 2">
    <name type="scientific">Parazoarcus communis</name>
    <dbReference type="NCBI Taxonomy" id="41977"/>
    <lineage>
        <taxon>Bacteria</taxon>
        <taxon>Pseudomonadati</taxon>
        <taxon>Pseudomonadota</taxon>
        <taxon>Betaproteobacteria</taxon>
        <taxon>Rhodocyclales</taxon>
        <taxon>Zoogloeaceae</taxon>
        <taxon>Parazoarcus</taxon>
    </lineage>
</organism>